<evidence type="ECO:0000313" key="1">
    <source>
        <dbReference type="EMBL" id="CCX15896.1"/>
    </source>
</evidence>
<evidence type="ECO:0000313" key="2">
    <source>
        <dbReference type="Proteomes" id="UP000018144"/>
    </source>
</evidence>
<name>U4LBC2_PYROM</name>
<keyword evidence="2" id="KW-1185">Reference proteome</keyword>
<sequence>MSATRGLKKILRLSTHLFAAAAGIHTEHTEYALGRRGCLTAICVRLVPFGYHHRPLPRHLALPLWGWPDGRRRETRKCGWDTLDTPHRPYLRVFFFFSRALSLR</sequence>
<reference evidence="1 2" key="1">
    <citation type="journal article" date="2013" name="PLoS Genet.">
        <title>The genome and development-dependent transcriptomes of Pyronema confluens: a window into fungal evolution.</title>
        <authorList>
            <person name="Traeger S."/>
            <person name="Altegoer F."/>
            <person name="Freitag M."/>
            <person name="Gabaldon T."/>
            <person name="Kempken F."/>
            <person name="Kumar A."/>
            <person name="Marcet-Houben M."/>
            <person name="Poggeler S."/>
            <person name="Stajich J.E."/>
            <person name="Nowrousian M."/>
        </authorList>
    </citation>
    <scope>NUCLEOTIDE SEQUENCE [LARGE SCALE GENOMIC DNA]</scope>
    <source>
        <strain evidence="2">CBS 100304</strain>
        <tissue evidence="1">Vegetative mycelium</tissue>
    </source>
</reference>
<dbReference type="Proteomes" id="UP000018144">
    <property type="component" value="Unassembled WGS sequence"/>
</dbReference>
<gene>
    <name evidence="1" type="ORF">PCON_02355</name>
</gene>
<organism evidence="1 2">
    <name type="scientific">Pyronema omphalodes (strain CBS 100304)</name>
    <name type="common">Pyronema confluens</name>
    <dbReference type="NCBI Taxonomy" id="1076935"/>
    <lineage>
        <taxon>Eukaryota</taxon>
        <taxon>Fungi</taxon>
        <taxon>Dikarya</taxon>
        <taxon>Ascomycota</taxon>
        <taxon>Pezizomycotina</taxon>
        <taxon>Pezizomycetes</taxon>
        <taxon>Pezizales</taxon>
        <taxon>Pyronemataceae</taxon>
        <taxon>Pyronema</taxon>
    </lineage>
</organism>
<protein>
    <submittedName>
        <fullName evidence="1">Uncharacterized protein</fullName>
    </submittedName>
</protein>
<proteinExistence type="predicted"/>
<accession>U4LBC2</accession>
<dbReference type="EMBL" id="HF936265">
    <property type="protein sequence ID" value="CCX15896.1"/>
    <property type="molecule type" value="Genomic_DNA"/>
</dbReference>
<dbReference type="AlphaFoldDB" id="U4LBC2"/>